<dbReference type="Pfam" id="PF02517">
    <property type="entry name" value="Rce1-like"/>
    <property type="match status" value="1"/>
</dbReference>
<organism evidence="3 4">
    <name type="scientific">Microlunatus ginsengisoli</name>
    <dbReference type="NCBI Taxonomy" id="363863"/>
    <lineage>
        <taxon>Bacteria</taxon>
        <taxon>Bacillati</taxon>
        <taxon>Actinomycetota</taxon>
        <taxon>Actinomycetes</taxon>
        <taxon>Propionibacteriales</taxon>
        <taxon>Propionibacteriaceae</taxon>
        <taxon>Microlunatus</taxon>
    </lineage>
</organism>
<keyword evidence="1" id="KW-0812">Transmembrane</keyword>
<accession>A0ABP7AEA6</accession>
<evidence type="ECO:0000256" key="1">
    <source>
        <dbReference type="SAM" id="Phobius"/>
    </source>
</evidence>
<evidence type="ECO:0000313" key="3">
    <source>
        <dbReference type="EMBL" id="GAA3630355.1"/>
    </source>
</evidence>
<feature type="transmembrane region" description="Helical" evidence="1">
    <location>
        <begin position="219"/>
        <end position="242"/>
    </location>
</feature>
<feature type="transmembrane region" description="Helical" evidence="1">
    <location>
        <begin position="138"/>
        <end position="157"/>
    </location>
</feature>
<gene>
    <name evidence="3" type="ORF">GCM10022236_36020</name>
</gene>
<feature type="domain" description="CAAX prenyl protease 2/Lysostaphin resistance protein A-like" evidence="2">
    <location>
        <begin position="103"/>
        <end position="200"/>
    </location>
</feature>
<proteinExistence type="predicted"/>
<dbReference type="PANTHER" id="PTHR36435">
    <property type="entry name" value="SLR1288 PROTEIN"/>
    <property type="match status" value="1"/>
</dbReference>
<dbReference type="Proteomes" id="UP001501490">
    <property type="component" value="Unassembled WGS sequence"/>
</dbReference>
<dbReference type="EMBL" id="BAABAB010000026">
    <property type="protein sequence ID" value="GAA3630355.1"/>
    <property type="molecule type" value="Genomic_DNA"/>
</dbReference>
<evidence type="ECO:0000313" key="4">
    <source>
        <dbReference type="Proteomes" id="UP001501490"/>
    </source>
</evidence>
<evidence type="ECO:0000259" key="2">
    <source>
        <dbReference type="Pfam" id="PF02517"/>
    </source>
</evidence>
<keyword evidence="4" id="KW-1185">Reference proteome</keyword>
<dbReference type="InterPro" id="IPR003675">
    <property type="entry name" value="Rce1/LyrA-like_dom"/>
</dbReference>
<feature type="transmembrane region" description="Helical" evidence="1">
    <location>
        <begin position="74"/>
        <end position="93"/>
    </location>
</feature>
<keyword evidence="1" id="KW-0472">Membrane</keyword>
<feature type="transmembrane region" description="Helical" evidence="1">
    <location>
        <begin position="36"/>
        <end position="62"/>
    </location>
</feature>
<comment type="caution">
    <text evidence="3">The sequence shown here is derived from an EMBL/GenBank/DDBJ whole genome shotgun (WGS) entry which is preliminary data.</text>
</comment>
<feature type="transmembrane region" description="Helical" evidence="1">
    <location>
        <begin position="99"/>
        <end position="117"/>
    </location>
</feature>
<protein>
    <recommendedName>
        <fullName evidence="2">CAAX prenyl protease 2/Lysostaphin resistance protein A-like domain-containing protein</fullName>
    </recommendedName>
</protein>
<feature type="transmembrane region" description="Helical" evidence="1">
    <location>
        <begin position="163"/>
        <end position="182"/>
    </location>
</feature>
<dbReference type="InterPro" id="IPR052710">
    <property type="entry name" value="CAAX_protease"/>
</dbReference>
<name>A0ABP7AEA6_9ACTN</name>
<sequence length="264" mass="27386">MAVVYLGAYLGASWLIGRLFESQFTPGGLLGSATNVLLGLALPLVVGAVLLIALVSSLGWWAELFGPQPVRGSGWMWIAPAIPLAAIVLRLIGIDYASYASGVVIVTLAAGLLVGFVEELLTRGLAVKMLRDSGMREWGVAVTSSAIFALLHSGNLLSGMTPFTVALTLVYTFAFGILMYLTLRVTGRLVWPIIVHGLTDPTLILATGGIDVTGGTPNLLLALAAPVNIVTIGFAAIALIFIRGRVAATGPSSSGGVDTQIVTD</sequence>
<dbReference type="PANTHER" id="PTHR36435:SF1">
    <property type="entry name" value="CAAX AMINO TERMINAL PROTEASE FAMILY PROTEIN"/>
    <property type="match status" value="1"/>
</dbReference>
<feature type="transmembrane region" description="Helical" evidence="1">
    <location>
        <begin position="189"/>
        <end position="207"/>
    </location>
</feature>
<keyword evidence="1" id="KW-1133">Transmembrane helix</keyword>
<reference evidence="4" key="1">
    <citation type="journal article" date="2019" name="Int. J. Syst. Evol. Microbiol.">
        <title>The Global Catalogue of Microorganisms (GCM) 10K type strain sequencing project: providing services to taxonomists for standard genome sequencing and annotation.</title>
        <authorList>
            <consortium name="The Broad Institute Genomics Platform"/>
            <consortium name="The Broad Institute Genome Sequencing Center for Infectious Disease"/>
            <person name="Wu L."/>
            <person name="Ma J."/>
        </authorList>
    </citation>
    <scope>NUCLEOTIDE SEQUENCE [LARGE SCALE GENOMIC DNA]</scope>
    <source>
        <strain evidence="4">JCM 16929</strain>
    </source>
</reference>